<dbReference type="Pfam" id="PF03448">
    <property type="entry name" value="MgtE_N"/>
    <property type="match status" value="1"/>
</dbReference>
<comment type="caution">
    <text evidence="4">The sequence shown here is derived from an EMBL/GenBank/DDBJ whole genome shotgun (WGS) entry which is preliminary data.</text>
</comment>
<keyword evidence="1" id="KW-0175">Coiled coil</keyword>
<feature type="domain" description="Magnesium transporter MgtE intracellular" evidence="3">
    <location>
        <begin position="150"/>
        <end position="205"/>
    </location>
</feature>
<dbReference type="InterPro" id="IPR038076">
    <property type="entry name" value="MgtE_N_sf"/>
</dbReference>
<dbReference type="Proteomes" id="UP000559598">
    <property type="component" value="Unassembled WGS sequence"/>
</dbReference>
<accession>A0A840DU48</accession>
<feature type="transmembrane region" description="Helical" evidence="2">
    <location>
        <begin position="23"/>
        <end position="51"/>
    </location>
</feature>
<name>A0A840DU48_9BACL</name>
<feature type="coiled-coil region" evidence="1">
    <location>
        <begin position="83"/>
        <end position="131"/>
    </location>
</feature>
<proteinExistence type="predicted"/>
<gene>
    <name evidence="4" type="ORF">GGR02_000402</name>
</gene>
<dbReference type="SUPFAM" id="SSF158791">
    <property type="entry name" value="MgtE N-terminal domain-like"/>
    <property type="match status" value="1"/>
</dbReference>
<keyword evidence="2" id="KW-0472">Membrane</keyword>
<keyword evidence="4" id="KW-0282">Flagellum</keyword>
<evidence type="ECO:0000313" key="4">
    <source>
        <dbReference type="EMBL" id="MBB4072656.1"/>
    </source>
</evidence>
<keyword evidence="4" id="KW-0969">Cilium</keyword>
<dbReference type="Gene3D" id="1.25.60.10">
    <property type="entry name" value="MgtE N-terminal domain-like"/>
    <property type="match status" value="1"/>
</dbReference>
<sequence length="214" mass="23814">MKEQVIEKETELEEEGKIGKFKWFLFVIVIPLLFAIALALVIATVAGFNVFGAIQKYGGNIPYVSEWINGKQQSTEQILQKTMLEQKAMIDEKTQQIKKLENTIKTKQSEIDALKQEIKRLNAELTAAKQQQGTSSTTKNETKPTVQDVTKIYETMSPKNAAAIIPKMSDEEAVYILSALSNDTAAAILEKMTPEEAAKYTTLLAKKAQANAQQ</sequence>
<organism evidence="4 5">
    <name type="scientific">Anoxybacteroides voinovskiense</name>
    <dbReference type="NCBI Taxonomy" id="230470"/>
    <lineage>
        <taxon>Bacteria</taxon>
        <taxon>Bacillati</taxon>
        <taxon>Bacillota</taxon>
        <taxon>Bacilli</taxon>
        <taxon>Bacillales</taxon>
        <taxon>Anoxybacillaceae</taxon>
        <taxon>Anoxybacteroides</taxon>
    </lineage>
</organism>
<dbReference type="EMBL" id="JACIDE010000002">
    <property type="protein sequence ID" value="MBB4072656.1"/>
    <property type="molecule type" value="Genomic_DNA"/>
</dbReference>
<keyword evidence="4" id="KW-0966">Cell projection</keyword>
<evidence type="ECO:0000256" key="1">
    <source>
        <dbReference type="SAM" id="Coils"/>
    </source>
</evidence>
<evidence type="ECO:0000256" key="2">
    <source>
        <dbReference type="SAM" id="Phobius"/>
    </source>
</evidence>
<dbReference type="AlphaFoldDB" id="A0A840DU48"/>
<protein>
    <submittedName>
        <fullName evidence="4">Flagellar motility protein MotE (MotC chaperone)</fullName>
    </submittedName>
</protein>
<keyword evidence="2" id="KW-1133">Transmembrane helix</keyword>
<evidence type="ECO:0000259" key="3">
    <source>
        <dbReference type="Pfam" id="PF03448"/>
    </source>
</evidence>
<keyword evidence="5" id="KW-1185">Reference proteome</keyword>
<dbReference type="RefSeq" id="WP_183183075.1">
    <property type="nucleotide sequence ID" value="NZ_BMNP01000001.1"/>
</dbReference>
<reference evidence="4 5" key="1">
    <citation type="submission" date="2020-08" db="EMBL/GenBank/DDBJ databases">
        <title>Genomic Encyclopedia of Type Strains, Phase IV (KMG-IV): sequencing the most valuable type-strain genomes for metagenomic binning, comparative biology and taxonomic classification.</title>
        <authorList>
            <person name="Goeker M."/>
        </authorList>
    </citation>
    <scope>NUCLEOTIDE SEQUENCE [LARGE SCALE GENOMIC DNA]</scope>
    <source>
        <strain evidence="4 5">DSM 17075</strain>
    </source>
</reference>
<evidence type="ECO:0000313" key="5">
    <source>
        <dbReference type="Proteomes" id="UP000559598"/>
    </source>
</evidence>
<dbReference type="InterPro" id="IPR006668">
    <property type="entry name" value="Mg_transptr_MgtE_intracell_dom"/>
</dbReference>
<keyword evidence="2" id="KW-0812">Transmembrane</keyword>